<keyword evidence="2" id="KW-0614">Plasmid</keyword>
<geneLocation type="plasmid" evidence="2 3">
    <name>pPP1</name>
</geneLocation>
<sequence>MDDGKGERRNNSGAITFVLFSLVGHVFSTHLKLKANLLQRFFGG</sequence>
<gene>
    <name evidence="2" type="ORF">PEPS_31000</name>
</gene>
<keyword evidence="3" id="KW-1185">Reference proteome</keyword>
<dbReference type="EMBL" id="AP025293">
    <property type="protein sequence ID" value="BDD00820.1"/>
    <property type="molecule type" value="Genomic_DNA"/>
</dbReference>
<evidence type="ECO:0000313" key="3">
    <source>
        <dbReference type="Proteomes" id="UP001354989"/>
    </source>
</evidence>
<organism evidence="2 3">
    <name type="scientific">Persicobacter psychrovividus</name>
    <dbReference type="NCBI Taxonomy" id="387638"/>
    <lineage>
        <taxon>Bacteria</taxon>
        <taxon>Pseudomonadati</taxon>
        <taxon>Bacteroidota</taxon>
        <taxon>Cytophagia</taxon>
        <taxon>Cytophagales</taxon>
        <taxon>Persicobacteraceae</taxon>
        <taxon>Persicobacter</taxon>
    </lineage>
</organism>
<keyword evidence="1" id="KW-0812">Transmembrane</keyword>
<keyword evidence="1" id="KW-1133">Transmembrane helix</keyword>
<evidence type="ECO:0000256" key="1">
    <source>
        <dbReference type="SAM" id="Phobius"/>
    </source>
</evidence>
<protein>
    <submittedName>
        <fullName evidence="2">Uncharacterized protein</fullName>
    </submittedName>
</protein>
<keyword evidence="1" id="KW-0472">Membrane</keyword>
<dbReference type="Proteomes" id="UP001354989">
    <property type="component" value="Plasmid pPP1"/>
</dbReference>
<feature type="transmembrane region" description="Helical" evidence="1">
    <location>
        <begin position="12"/>
        <end position="31"/>
    </location>
</feature>
<reference evidence="2 3" key="1">
    <citation type="submission" date="2021-12" db="EMBL/GenBank/DDBJ databases">
        <title>Genome sequencing of bacteria with rrn-lacking chromosome and rrn-plasmid.</title>
        <authorList>
            <person name="Anda M."/>
            <person name="Iwasaki W."/>
        </authorList>
    </citation>
    <scope>NUCLEOTIDE SEQUENCE [LARGE SCALE GENOMIC DNA]</scope>
    <source>
        <strain evidence="2 3">NBRC 101262</strain>
        <plasmid evidence="2 3">pPP1</plasmid>
    </source>
</reference>
<accession>A0ABM7VIN7</accession>
<name>A0ABM7VIN7_9BACT</name>
<evidence type="ECO:0000313" key="2">
    <source>
        <dbReference type="EMBL" id="BDD00820.1"/>
    </source>
</evidence>
<proteinExistence type="predicted"/>